<reference evidence="2 3" key="1">
    <citation type="submission" date="2020-10" db="EMBL/GenBank/DDBJ databases">
        <title>Degradation of 1,4-Dioxane by Xanthobacter sp. YN2, via a Novel Group-2 Soluble Di-Iron Monooxygenase.</title>
        <authorList>
            <person name="Ma F."/>
            <person name="Wang Y."/>
            <person name="Yang J."/>
            <person name="Guo H."/>
            <person name="Su D."/>
            <person name="Yu L."/>
        </authorList>
    </citation>
    <scope>NUCLEOTIDE SEQUENCE [LARGE SCALE GENOMIC DNA]</scope>
    <source>
        <strain evidence="2 3">YN2</strain>
    </source>
</reference>
<evidence type="ECO:0000313" key="2">
    <source>
        <dbReference type="EMBL" id="QRG07869.1"/>
    </source>
</evidence>
<accession>A0A974SK45</accession>
<dbReference type="Proteomes" id="UP000596427">
    <property type="component" value="Chromosome"/>
</dbReference>
<protein>
    <submittedName>
        <fullName evidence="2">Uncharacterized protein</fullName>
    </submittedName>
</protein>
<dbReference type="EMBL" id="CP063362">
    <property type="protein sequence ID" value="QRG07869.1"/>
    <property type="molecule type" value="Genomic_DNA"/>
</dbReference>
<dbReference type="AlphaFoldDB" id="A0A974SK45"/>
<dbReference type="KEGG" id="xdi:EZH22_05710"/>
<sequence length="82" mass="8795">MNTFTKTLAIISTFTVIAASTTAFAGPNIGPENAEQYRVSAQETLSPYAPANPLLVLQSAQQAPLHQEVDPHWGPAFDPDVE</sequence>
<dbReference type="RefSeq" id="WP_203194781.1">
    <property type="nucleotide sequence ID" value="NZ_CP063362.1"/>
</dbReference>
<evidence type="ECO:0000256" key="1">
    <source>
        <dbReference type="SAM" id="SignalP"/>
    </source>
</evidence>
<evidence type="ECO:0000313" key="3">
    <source>
        <dbReference type="Proteomes" id="UP000596427"/>
    </source>
</evidence>
<feature type="signal peptide" evidence="1">
    <location>
        <begin position="1"/>
        <end position="25"/>
    </location>
</feature>
<keyword evidence="3" id="KW-1185">Reference proteome</keyword>
<keyword evidence="1" id="KW-0732">Signal</keyword>
<feature type="chain" id="PRO_5037860387" evidence="1">
    <location>
        <begin position="26"/>
        <end position="82"/>
    </location>
</feature>
<proteinExistence type="predicted"/>
<name>A0A974SK45_9HYPH</name>
<organism evidence="2 3">
    <name type="scientific">Xanthobacter dioxanivorans</name>
    <dbReference type="NCBI Taxonomy" id="2528964"/>
    <lineage>
        <taxon>Bacteria</taxon>
        <taxon>Pseudomonadati</taxon>
        <taxon>Pseudomonadota</taxon>
        <taxon>Alphaproteobacteria</taxon>
        <taxon>Hyphomicrobiales</taxon>
        <taxon>Xanthobacteraceae</taxon>
        <taxon>Xanthobacter</taxon>
    </lineage>
</organism>
<gene>
    <name evidence="2" type="ORF">EZH22_05710</name>
</gene>